<accession>A0AAI9G804</accession>
<reference evidence="1" key="1">
    <citation type="submission" date="2023-10" db="EMBL/GenBank/DDBJ databases">
        <authorList>
            <consortium name="PulseNet: The National Subtyping Network for Foodborne Disease Surveillance"/>
        </authorList>
    </citation>
    <scope>NUCLEOTIDE SEQUENCE</scope>
    <source>
        <strain evidence="1">PNUSAV004886</strain>
    </source>
</reference>
<dbReference type="Pfam" id="PF12847">
    <property type="entry name" value="Methyltransf_18"/>
    <property type="match status" value="1"/>
</dbReference>
<dbReference type="PANTHER" id="PTHR38451:SF1">
    <property type="entry name" value="TRNA (ADENINE(22)-N(1))-METHYLTRANSFERASE"/>
    <property type="match status" value="1"/>
</dbReference>
<dbReference type="PANTHER" id="PTHR38451">
    <property type="entry name" value="TRNA (ADENINE(22)-N(1))-METHYLTRANSFERASE"/>
    <property type="match status" value="1"/>
</dbReference>
<dbReference type="PIRSF" id="PIRSF028234">
    <property type="entry name" value="UCP028234"/>
    <property type="match status" value="1"/>
</dbReference>
<dbReference type="InterPro" id="IPR016876">
    <property type="entry name" value="UCP028234"/>
</dbReference>
<dbReference type="Proteomes" id="UP001253463">
    <property type="component" value="Unassembled WGS sequence"/>
</dbReference>
<sequence length="226" mass="26302">MKLSQRMQTLQSMVSDEYDHIWDCCCDHGYLGLALLQQTQNAKVHFVDIVPQLTEKVRQTLEANHTAQRHRWHVECVDVAQLPLQRFSGRHLVIIAGVGGDLTLALVEQICQRHPQAELEFLLCPVHHLYMLRQALRRLKFGLIDEKLIEENRRFYEVLHLSRQQDTHRELSVVGDSMWSCAPLDIAKRYQATTIAHYQRLQRGQGETMSAIVQAYQRVQLNEVVR</sequence>
<dbReference type="Gene3D" id="3.40.50.150">
    <property type="entry name" value="Vaccinia Virus protein VP39"/>
    <property type="match status" value="1"/>
</dbReference>
<proteinExistence type="predicted"/>
<dbReference type="InterPro" id="IPR029063">
    <property type="entry name" value="SAM-dependent_MTases_sf"/>
</dbReference>
<gene>
    <name evidence="1" type="ORF">RZY48_001675</name>
</gene>
<dbReference type="FunFam" id="3.40.50.150:FF:000442">
    <property type="entry name" value="tRNA (Adenine22-N1)-methyltransferase TrmK"/>
    <property type="match status" value="1"/>
</dbReference>
<protein>
    <submittedName>
        <fullName evidence="1">tRNA (Adenine(22)-N(1))-methyltransferase TrmK</fullName>
    </submittedName>
</protein>
<name>A0AAI9G804_9VIBR</name>
<evidence type="ECO:0000313" key="1">
    <source>
        <dbReference type="EMBL" id="ELN6932288.1"/>
    </source>
</evidence>
<dbReference type="EMBL" id="ABNSCA010000003">
    <property type="protein sequence ID" value="ELN6932288.1"/>
    <property type="molecule type" value="Genomic_DNA"/>
</dbReference>
<dbReference type="SUPFAM" id="SSF53335">
    <property type="entry name" value="S-adenosyl-L-methionine-dependent methyltransferases"/>
    <property type="match status" value="1"/>
</dbReference>
<organism evidence="1 2">
    <name type="scientific">Vibrio navarrensis</name>
    <dbReference type="NCBI Taxonomy" id="29495"/>
    <lineage>
        <taxon>Bacteria</taxon>
        <taxon>Pseudomonadati</taxon>
        <taxon>Pseudomonadota</taxon>
        <taxon>Gammaproteobacteria</taxon>
        <taxon>Vibrionales</taxon>
        <taxon>Vibrionaceae</taxon>
        <taxon>Vibrio</taxon>
    </lineage>
</organism>
<dbReference type="AlphaFoldDB" id="A0AAI9G804"/>
<evidence type="ECO:0000313" key="2">
    <source>
        <dbReference type="Proteomes" id="UP001253463"/>
    </source>
</evidence>
<comment type="caution">
    <text evidence="1">The sequence shown here is derived from an EMBL/GenBank/DDBJ whole genome shotgun (WGS) entry which is preliminary data.</text>
</comment>